<dbReference type="Pfam" id="PF19730">
    <property type="entry name" value="DUF6221"/>
    <property type="match status" value="1"/>
</dbReference>
<gene>
    <name evidence="1" type="ORF">GCM10011583_11720</name>
</gene>
<dbReference type="RefSeq" id="WP_189106212.1">
    <property type="nucleotide sequence ID" value="NZ_BMMV01000003.1"/>
</dbReference>
<organism evidence="1 2">
    <name type="scientific">Streptomyces camponoticapitis</name>
    <dbReference type="NCBI Taxonomy" id="1616125"/>
    <lineage>
        <taxon>Bacteria</taxon>
        <taxon>Bacillati</taxon>
        <taxon>Actinomycetota</taxon>
        <taxon>Actinomycetes</taxon>
        <taxon>Kitasatosporales</taxon>
        <taxon>Streptomycetaceae</taxon>
        <taxon>Streptomyces</taxon>
    </lineage>
</organism>
<protein>
    <submittedName>
        <fullName evidence="1">Uncharacterized protein</fullName>
    </submittedName>
</protein>
<sequence length="144" mass="15789">MVDDLIAFLRARLDEDAAAAGAATWCADAAVWRAEPSPLGARDGGQRWYIEDAMDEGVITHVDPAASDGEGVAQHIARHDPARVLREIQAHRTTVDEYDIALGAPAATDRAAYWKGHIETLREVCLRIATAYADHPGYREAWRP</sequence>
<evidence type="ECO:0000313" key="1">
    <source>
        <dbReference type="EMBL" id="GGJ81900.1"/>
    </source>
</evidence>
<dbReference type="Proteomes" id="UP000660265">
    <property type="component" value="Unassembled WGS sequence"/>
</dbReference>
<reference evidence="2" key="1">
    <citation type="journal article" date="2019" name="Int. J. Syst. Evol. Microbiol.">
        <title>The Global Catalogue of Microorganisms (GCM) 10K type strain sequencing project: providing services to taxonomists for standard genome sequencing and annotation.</title>
        <authorList>
            <consortium name="The Broad Institute Genomics Platform"/>
            <consortium name="The Broad Institute Genome Sequencing Center for Infectious Disease"/>
            <person name="Wu L."/>
            <person name="Ma J."/>
        </authorList>
    </citation>
    <scope>NUCLEOTIDE SEQUENCE [LARGE SCALE GENOMIC DNA]</scope>
    <source>
        <strain evidence="2">CGMCC 4.7275</strain>
    </source>
</reference>
<proteinExistence type="predicted"/>
<keyword evidence="2" id="KW-1185">Reference proteome</keyword>
<comment type="caution">
    <text evidence="1">The sequence shown here is derived from an EMBL/GenBank/DDBJ whole genome shotgun (WGS) entry which is preliminary data.</text>
</comment>
<dbReference type="InterPro" id="IPR046193">
    <property type="entry name" value="DUF6221"/>
</dbReference>
<accession>A0ABQ2E0D3</accession>
<evidence type="ECO:0000313" key="2">
    <source>
        <dbReference type="Proteomes" id="UP000660265"/>
    </source>
</evidence>
<dbReference type="EMBL" id="BMMV01000003">
    <property type="protein sequence ID" value="GGJ81900.1"/>
    <property type="molecule type" value="Genomic_DNA"/>
</dbReference>
<name>A0ABQ2E0D3_9ACTN</name>